<evidence type="ECO:0000313" key="2">
    <source>
        <dbReference type="Proteomes" id="UP001165136"/>
    </source>
</evidence>
<name>A0A9W6RA60_9PSEU</name>
<protein>
    <submittedName>
        <fullName evidence="1">Uncharacterized protein</fullName>
    </submittedName>
</protein>
<dbReference type="AlphaFoldDB" id="A0A9W6RA60"/>
<reference evidence="1" key="1">
    <citation type="submission" date="2023-03" db="EMBL/GenBank/DDBJ databases">
        <title>Amycolatopsis taiwanensis NBRC 103393.</title>
        <authorList>
            <person name="Ichikawa N."/>
            <person name="Sato H."/>
            <person name="Tonouchi N."/>
        </authorList>
    </citation>
    <scope>NUCLEOTIDE SEQUENCE</scope>
    <source>
        <strain evidence="1">NBRC 103393</strain>
    </source>
</reference>
<comment type="caution">
    <text evidence="1">The sequence shown here is derived from an EMBL/GenBank/DDBJ whole genome shotgun (WGS) entry which is preliminary data.</text>
</comment>
<gene>
    <name evidence="1" type="ORF">Atai01_76590</name>
</gene>
<sequence length="361" mass="38977">MLLLVAYVEHAGQAGRMVRIKPAELVALRNISTDGVTTSARLRREGASASTIAARCRLGGPWRRLLPGIILLSQGEPTRRQQIRAAVLHTAPDSVVSGLDALRAHGLPIAHSREVRMLVPHTRRILSREFVAVERTSRVPHSVRHDGIPFAPPARAAIDAARQETDPATVGRILSLTIYHGLCTQNDLQTELEAGNQRGTAGVRKILRRLGSMSDTYLHGVARRFLEHVPLPPPTWNMTICDRHARPIGVVAAWWDEVGLGWQFGTRNNGNPAPKMNDLALTAAGVVLVRTSREQLCTNDAGIARELTSAFASAARRRRPNVLAYGAASAAGSLLPARDMSATVGSKNLTMGITVSSTSKS</sequence>
<proteinExistence type="predicted"/>
<dbReference type="EMBL" id="BSTI01000030">
    <property type="protein sequence ID" value="GLY71040.1"/>
    <property type="molecule type" value="Genomic_DNA"/>
</dbReference>
<evidence type="ECO:0000313" key="1">
    <source>
        <dbReference type="EMBL" id="GLY71040.1"/>
    </source>
</evidence>
<dbReference type="Proteomes" id="UP001165136">
    <property type="component" value="Unassembled WGS sequence"/>
</dbReference>
<keyword evidence="2" id="KW-1185">Reference proteome</keyword>
<accession>A0A9W6RA60</accession>
<organism evidence="1 2">
    <name type="scientific">Amycolatopsis taiwanensis</name>
    <dbReference type="NCBI Taxonomy" id="342230"/>
    <lineage>
        <taxon>Bacteria</taxon>
        <taxon>Bacillati</taxon>
        <taxon>Actinomycetota</taxon>
        <taxon>Actinomycetes</taxon>
        <taxon>Pseudonocardiales</taxon>
        <taxon>Pseudonocardiaceae</taxon>
        <taxon>Amycolatopsis</taxon>
    </lineage>
</organism>